<name>A0A4P8KZ80_9BACT</name>
<dbReference type="AlphaFoldDB" id="A0A4P8KZ80"/>
<dbReference type="OrthoDB" id="5459426at2"/>
<keyword evidence="2" id="KW-1185">Reference proteome</keyword>
<dbReference type="RefSeq" id="WP_137422738.1">
    <property type="nucleotide sequence ID" value="NZ_CP040098.1"/>
</dbReference>
<reference evidence="1 2" key="2">
    <citation type="submission" date="2019-05" db="EMBL/GenBank/DDBJ databases">
        <authorList>
            <person name="Suflita J.M."/>
            <person name="Marks C.R."/>
        </authorList>
    </citation>
    <scope>NUCLEOTIDE SEQUENCE [LARGE SCALE GENOMIC DNA]</scope>
    <source>
        <strain evidence="1 2">ALDC</strain>
    </source>
</reference>
<dbReference type="EMBL" id="CP040098">
    <property type="protein sequence ID" value="QCQ20768.1"/>
    <property type="molecule type" value="Genomic_DNA"/>
</dbReference>
<organism evidence="1 2">
    <name type="scientific">Desulfoglaeba alkanexedens ALDC</name>
    <dbReference type="NCBI Taxonomy" id="980445"/>
    <lineage>
        <taxon>Bacteria</taxon>
        <taxon>Pseudomonadati</taxon>
        <taxon>Thermodesulfobacteriota</taxon>
        <taxon>Syntrophobacteria</taxon>
        <taxon>Syntrophobacterales</taxon>
        <taxon>Syntrophobacteraceae</taxon>
        <taxon>Desulfoglaeba</taxon>
    </lineage>
</organism>
<evidence type="ECO:0000313" key="2">
    <source>
        <dbReference type="Proteomes" id="UP000298602"/>
    </source>
</evidence>
<evidence type="ECO:0000313" key="1">
    <source>
        <dbReference type="EMBL" id="QCQ20768.1"/>
    </source>
</evidence>
<reference evidence="1 2" key="1">
    <citation type="submission" date="2019-05" db="EMBL/GenBank/DDBJ databases">
        <title>The Complete Genome Sequence of the n-alkane-degrading Desulfoglaeba alkanexedens ALDC reveals multiple alkylsuccinate synthase gene clusters.</title>
        <authorList>
            <person name="Callaghan A.V."/>
            <person name="Davidova I.A."/>
            <person name="Duncan K.E."/>
            <person name="Morris B."/>
            <person name="McInerney M.J."/>
        </authorList>
    </citation>
    <scope>NUCLEOTIDE SEQUENCE [LARGE SCALE GENOMIC DNA]</scope>
    <source>
        <strain evidence="1 2">ALDC</strain>
    </source>
</reference>
<sequence>MKQYVIDQLRESDYERIRDYLDANTDGTAMEGVYRVEIPEELYSERQREHAGCRPFYFAVNLNRRQVGFEWLIRSAQTLRCQCIGYATKAQRDYIINYADDLLDVLQIKL</sequence>
<gene>
    <name evidence="1" type="ORF">FDQ92_00235</name>
</gene>
<protein>
    <submittedName>
        <fullName evidence="1">Uncharacterized protein</fullName>
    </submittedName>
</protein>
<proteinExistence type="predicted"/>
<dbReference type="KEGG" id="dax:FDQ92_00235"/>
<accession>A0A4P8KZ80</accession>
<dbReference type="Proteomes" id="UP000298602">
    <property type="component" value="Chromosome"/>
</dbReference>